<accession>A0A167P5K1</accession>
<dbReference type="GO" id="GO:0004672">
    <property type="term" value="F:protein kinase activity"/>
    <property type="evidence" value="ECO:0007669"/>
    <property type="project" value="InterPro"/>
</dbReference>
<dbReference type="InterPro" id="IPR011009">
    <property type="entry name" value="Kinase-like_dom_sf"/>
</dbReference>
<dbReference type="EMBL" id="KV417276">
    <property type="protein sequence ID" value="KZO98442.1"/>
    <property type="molecule type" value="Genomic_DNA"/>
</dbReference>
<sequence length="186" mass="21259">MYAIAMHHKILIDEISDRSGTRPQALLPDYGVAAAFVAEEHFARDVQPRLGDWRWMFPKQWYALPMIFPSDAFSFSRTMLEVVEGETVQRYRKQGQFLGSVFSKRALAGTDHWSGRRIDCKAQVLNLMMDMLAPDPAVRPSMGEMVARLHREIQLHDPISTFLSTESGRFLQAINLIENQHVSPTL</sequence>
<keyword evidence="3" id="KW-1185">Reference proteome</keyword>
<dbReference type="GO" id="GO:0005524">
    <property type="term" value="F:ATP binding"/>
    <property type="evidence" value="ECO:0007669"/>
    <property type="project" value="InterPro"/>
</dbReference>
<dbReference type="Gene3D" id="1.10.510.10">
    <property type="entry name" value="Transferase(Phosphotransferase) domain 1"/>
    <property type="match status" value="1"/>
</dbReference>
<feature type="domain" description="Protein kinase" evidence="1">
    <location>
        <begin position="1"/>
        <end position="153"/>
    </location>
</feature>
<reference evidence="2 3" key="1">
    <citation type="journal article" date="2016" name="Mol. Biol. Evol.">
        <title>Comparative Genomics of Early-Diverging Mushroom-Forming Fungi Provides Insights into the Origins of Lignocellulose Decay Capabilities.</title>
        <authorList>
            <person name="Nagy L.G."/>
            <person name="Riley R."/>
            <person name="Tritt A."/>
            <person name="Adam C."/>
            <person name="Daum C."/>
            <person name="Floudas D."/>
            <person name="Sun H."/>
            <person name="Yadav J.S."/>
            <person name="Pangilinan J."/>
            <person name="Larsson K.H."/>
            <person name="Matsuura K."/>
            <person name="Barry K."/>
            <person name="Labutti K."/>
            <person name="Kuo R."/>
            <person name="Ohm R.A."/>
            <person name="Bhattacharya S.S."/>
            <person name="Shirouzu T."/>
            <person name="Yoshinaga Y."/>
            <person name="Martin F.M."/>
            <person name="Grigoriev I.V."/>
            <person name="Hibbett D.S."/>
        </authorList>
    </citation>
    <scope>NUCLEOTIDE SEQUENCE [LARGE SCALE GENOMIC DNA]</scope>
    <source>
        <strain evidence="2 3">TUFC12733</strain>
    </source>
</reference>
<dbReference type="AlphaFoldDB" id="A0A167P5K1"/>
<name>A0A167P5K1_CALVF</name>
<evidence type="ECO:0000313" key="3">
    <source>
        <dbReference type="Proteomes" id="UP000076738"/>
    </source>
</evidence>
<dbReference type="STRING" id="1330018.A0A167P5K1"/>
<dbReference type="PROSITE" id="PS50011">
    <property type="entry name" value="PROTEIN_KINASE_DOM"/>
    <property type="match status" value="1"/>
</dbReference>
<evidence type="ECO:0000259" key="1">
    <source>
        <dbReference type="PROSITE" id="PS50011"/>
    </source>
</evidence>
<gene>
    <name evidence="2" type="ORF">CALVIDRAFT_535530</name>
</gene>
<dbReference type="Proteomes" id="UP000076738">
    <property type="component" value="Unassembled WGS sequence"/>
</dbReference>
<organism evidence="2 3">
    <name type="scientific">Calocera viscosa (strain TUFC12733)</name>
    <dbReference type="NCBI Taxonomy" id="1330018"/>
    <lineage>
        <taxon>Eukaryota</taxon>
        <taxon>Fungi</taxon>
        <taxon>Dikarya</taxon>
        <taxon>Basidiomycota</taxon>
        <taxon>Agaricomycotina</taxon>
        <taxon>Dacrymycetes</taxon>
        <taxon>Dacrymycetales</taxon>
        <taxon>Dacrymycetaceae</taxon>
        <taxon>Calocera</taxon>
    </lineage>
</organism>
<protein>
    <recommendedName>
        <fullName evidence="1">Protein kinase domain-containing protein</fullName>
    </recommendedName>
</protein>
<proteinExistence type="predicted"/>
<dbReference type="SUPFAM" id="SSF56112">
    <property type="entry name" value="Protein kinase-like (PK-like)"/>
    <property type="match status" value="1"/>
</dbReference>
<evidence type="ECO:0000313" key="2">
    <source>
        <dbReference type="EMBL" id="KZO98442.1"/>
    </source>
</evidence>
<dbReference type="InterPro" id="IPR000719">
    <property type="entry name" value="Prot_kinase_dom"/>
</dbReference>